<evidence type="ECO:0000256" key="4">
    <source>
        <dbReference type="ARBA" id="ARBA00022692"/>
    </source>
</evidence>
<gene>
    <name evidence="11" type="primary">eccB</name>
    <name evidence="11" type="ORF">KGQ19_47555</name>
</gene>
<dbReference type="Pfam" id="PF05108">
    <property type="entry name" value="T7SS_ESX1_EccB"/>
    <property type="match status" value="1"/>
</dbReference>
<dbReference type="EMBL" id="JAAFYZ010000395">
    <property type="protein sequence ID" value="MBS2554537.1"/>
    <property type="molecule type" value="Genomic_DNA"/>
</dbReference>
<keyword evidence="5" id="KW-0547">Nucleotide-binding</keyword>
<evidence type="ECO:0000256" key="10">
    <source>
        <dbReference type="SAM" id="Phobius"/>
    </source>
</evidence>
<dbReference type="Gene3D" id="3.30.2390.20">
    <property type="entry name" value="Type VII secretion system EccB, repeat 1 domain"/>
    <property type="match status" value="1"/>
</dbReference>
<dbReference type="InterPro" id="IPR007795">
    <property type="entry name" value="T7SS_EccB"/>
</dbReference>
<sequence length="461" mass="46242">MQSRRDHIHAYQFSASRLVHAVTSGDVGVGDIPFRRARFGTLLGVAATVLLCGGSAVYGLISPVPNTAWRTPGSVVVDADTGTRYLVVGTTLRPTANYTSARLLAGATAKVQVVAHKLLAAMPVGPVIGIAGAPATLPAPTALLAGKWALCVRPGDDHKTVLDLSPDTDGTPAPVQRRMLVAGAADGTGRTPEYVVWDGVKFPVPDVATLTALGMGDVAALPVNDQWLAAVPTGPALSAAAVPGAGTPGPRIGGKDSKVGQVFLVTAAGVEQYYVLRTDGLAPVSRTEAALLSLTAPPEPVTPADVAATAASPDSSLLHRLPDVLSGDVYRTEGRALCAVQTSSTPPADGGPATDPPAPGGIVVESAAALMTGPDVLVPAGQGMLVQPPGDAANPLAGQLPTYLIAGGGLRYQVVGIGAAGALGFSGLVPHTVPTQLLALSPAGPDLSVAAAQKDVPWGSG</sequence>
<evidence type="ECO:0000256" key="2">
    <source>
        <dbReference type="ARBA" id="ARBA00008149"/>
    </source>
</evidence>
<accession>A0ABS5L8I1</accession>
<evidence type="ECO:0000256" key="3">
    <source>
        <dbReference type="ARBA" id="ARBA00022475"/>
    </source>
</evidence>
<dbReference type="RefSeq" id="WP_212022096.1">
    <property type="nucleotide sequence ID" value="NZ_JAAFYZ010000395.1"/>
</dbReference>
<dbReference type="Proteomes" id="UP000730482">
    <property type="component" value="Unassembled WGS sequence"/>
</dbReference>
<evidence type="ECO:0000256" key="6">
    <source>
        <dbReference type="ARBA" id="ARBA00022801"/>
    </source>
</evidence>
<dbReference type="InterPro" id="IPR042485">
    <property type="entry name" value="T7SS_EccB_R3"/>
</dbReference>
<keyword evidence="6" id="KW-0378">Hydrolase</keyword>
<keyword evidence="3" id="KW-1003">Cell membrane</keyword>
<organism evidence="11 12">
    <name type="scientific">Catenulispora pinistramenti</name>
    <dbReference type="NCBI Taxonomy" id="2705254"/>
    <lineage>
        <taxon>Bacteria</taxon>
        <taxon>Bacillati</taxon>
        <taxon>Actinomycetota</taxon>
        <taxon>Actinomycetes</taxon>
        <taxon>Catenulisporales</taxon>
        <taxon>Catenulisporaceae</taxon>
        <taxon>Catenulispora</taxon>
    </lineage>
</organism>
<evidence type="ECO:0000256" key="1">
    <source>
        <dbReference type="ARBA" id="ARBA00004162"/>
    </source>
</evidence>
<dbReference type="InterPro" id="IPR044857">
    <property type="entry name" value="T7SS_EccB_R1"/>
</dbReference>
<evidence type="ECO:0000256" key="5">
    <source>
        <dbReference type="ARBA" id="ARBA00022741"/>
    </source>
</evidence>
<protein>
    <submittedName>
        <fullName evidence="11">Type VII secretion protein EccB</fullName>
    </submittedName>
</protein>
<feature type="transmembrane region" description="Helical" evidence="10">
    <location>
        <begin position="42"/>
        <end position="61"/>
    </location>
</feature>
<dbReference type="NCBIfam" id="TIGR03919">
    <property type="entry name" value="T7SS_EccB"/>
    <property type="match status" value="1"/>
</dbReference>
<reference evidence="11 12" key="1">
    <citation type="submission" date="2020-02" db="EMBL/GenBank/DDBJ databases">
        <title>Acidophilic actinobacteria isolated from forest soil.</title>
        <authorList>
            <person name="Golinska P."/>
        </authorList>
    </citation>
    <scope>NUCLEOTIDE SEQUENCE [LARGE SCALE GENOMIC DNA]</scope>
    <source>
        <strain evidence="11 12">NL8</strain>
    </source>
</reference>
<dbReference type="PANTHER" id="PTHR40765">
    <property type="entry name" value="ESX-2 SECRETION SYSTEM ATPASE ECCB2"/>
    <property type="match status" value="1"/>
</dbReference>
<evidence type="ECO:0000256" key="9">
    <source>
        <dbReference type="ARBA" id="ARBA00023136"/>
    </source>
</evidence>
<keyword evidence="4 10" id="KW-0812">Transmembrane</keyword>
<proteinExistence type="inferred from homology"/>
<evidence type="ECO:0000256" key="7">
    <source>
        <dbReference type="ARBA" id="ARBA00022840"/>
    </source>
</evidence>
<keyword evidence="9 10" id="KW-0472">Membrane</keyword>
<comment type="similarity">
    <text evidence="2">Belongs to the EccB family.</text>
</comment>
<keyword evidence="12" id="KW-1185">Reference proteome</keyword>
<name>A0ABS5L8I1_9ACTN</name>
<evidence type="ECO:0000313" key="11">
    <source>
        <dbReference type="EMBL" id="MBS2554537.1"/>
    </source>
</evidence>
<evidence type="ECO:0000313" key="12">
    <source>
        <dbReference type="Proteomes" id="UP000730482"/>
    </source>
</evidence>
<comment type="caution">
    <text evidence="11">The sequence shown here is derived from an EMBL/GenBank/DDBJ whole genome shotgun (WGS) entry which is preliminary data.</text>
</comment>
<comment type="subcellular location">
    <subcellularLocation>
        <location evidence="1">Cell membrane</location>
        <topology evidence="1">Single-pass membrane protein</topology>
    </subcellularLocation>
</comment>
<keyword evidence="8 10" id="KW-1133">Transmembrane helix</keyword>
<dbReference type="Gene3D" id="2.40.50.910">
    <property type="entry name" value="Type VII secretion system EccB, repeat 3 domain"/>
    <property type="match status" value="1"/>
</dbReference>
<keyword evidence="7" id="KW-0067">ATP-binding</keyword>
<dbReference type="PANTHER" id="PTHR40765:SF2">
    <property type="entry name" value="ESX-2 SECRETION SYSTEM ATPASE ECCB2"/>
    <property type="match status" value="1"/>
</dbReference>
<evidence type="ECO:0000256" key="8">
    <source>
        <dbReference type="ARBA" id="ARBA00022989"/>
    </source>
</evidence>